<evidence type="ECO:0000313" key="3">
    <source>
        <dbReference type="Proteomes" id="UP000199470"/>
    </source>
</evidence>
<sequence>GFSLNLSTGIGYSKSQDDKRGNGDTVRQIGSVLSGGSIAATSGRDTLVKASTVVADGKVSINATGDLSIVSAADRDTGDYATSSKKSGTIGSNFQPAIGTVKTTTDGRHANSTQVGSQVASLGGDVELTAGGRYTQTASQVKAPGGDIAITAKDVLVNAGYSTTDSTDHTTYAKTAIGGTVSVPLINAVNGIVSMASAAKTTKDPRMQALAAASMVSGAFDAAKSAADLVGGSTKGIKVSVSLGNSKSETNSVQSASVAVGSTIAAGGSVTIKATGGGKDSNITAIGSDISAGTDVMLNAGNQVNLLAAESTVSQHSTNSSSGASIGIGFAFGGQQSGMTFDFAASKARGNADGDDLSHSNTHVTGGALVTVTSGGDTNVKGGVIAGDSVLADVGGNLNIESLQDSSTYKSKQVSGGFGVSLCIPPVCYGISSVSANLSKSKVEGDFLSVIEQSGIKAGDGGFDLTVKGNTDLKGAVLSSNQTAIDDELNSLVTGSLTTSDLQNKDHHEASGFSVSGSVSGKYGDQSDAKGASNQAAASDDNRAGPGGGAGFGSASGSQQSVTLTGISDGFIDITDGARQRELTGNTVDQQLAGLNRDVSTEKDGSAGLIKGWDGKALELDVNTQTAIVSAFSQMAAKRIGDYAAKQEKALTKSGDLLEAKKWADDGEYRIAAHIAAGALGGGLSGALGAGLSAELMPQIGKLIKGTDLPEPVQQVLGAAAAAAIGGIVGDASGAMVALNVDVNNRQLHPKEIDWVLKNVKDFSAQLSDKLGRPVSELEAARWLTKGAEGNVDKVYQDLNGSTLGSAASEERQAYMFAKQYIAVNAKGGFIDENGVSQKLFVAKGGDLYNSSVYSDYRDSKKYRDYFWQVVGDNIKPSNPTSDELAVYNEREKTRLTNSVKDLLVGLTPGLLVGSLVGVRNSVSPIWRDSSSIGESVPSTPRRVFAGVELDSYLPDPAAGLGYVPKMVKGGTEANLWSHWVGFQAELNLANIIAKTANQVVIKYGDAIGRKGADIISVDVSSGDVTMWDSKFRSSSKNIGNSPTFENARTLNSAVLEAIDSISSSRLPPAVRDAAIRNLENRSCSTHTVGSGSVKNSISNKYCNGKKC</sequence>
<evidence type="ECO:0000256" key="1">
    <source>
        <dbReference type="SAM" id="MobiDB-lite"/>
    </source>
</evidence>
<protein>
    <submittedName>
        <fullName evidence="2">Haemagluttinin repeat-containing protein</fullName>
    </submittedName>
</protein>
<feature type="region of interest" description="Disordered" evidence="1">
    <location>
        <begin position="503"/>
        <end position="559"/>
    </location>
</feature>
<dbReference type="Pfam" id="PF13332">
    <property type="entry name" value="Fil_haemagg_2"/>
    <property type="match status" value="3"/>
</dbReference>
<dbReference type="EMBL" id="FOTW01000060">
    <property type="protein sequence ID" value="SFM95000.1"/>
    <property type="molecule type" value="Genomic_DNA"/>
</dbReference>
<dbReference type="STRING" id="758825.SAMN02982985_05893"/>
<accession>A0A1I4V1W7</accession>
<feature type="compositionally biased region" description="Low complexity" evidence="1">
    <location>
        <begin position="511"/>
        <end position="521"/>
    </location>
</feature>
<keyword evidence="3" id="KW-1185">Reference proteome</keyword>
<reference evidence="2 3" key="1">
    <citation type="submission" date="2016-10" db="EMBL/GenBank/DDBJ databases">
        <authorList>
            <person name="de Groot N.N."/>
        </authorList>
    </citation>
    <scope>NUCLEOTIDE SEQUENCE [LARGE SCALE GENOMIC DNA]</scope>
    <source>
        <strain evidence="2 3">ATCC 43154</strain>
    </source>
</reference>
<proteinExistence type="predicted"/>
<gene>
    <name evidence="2" type="ORF">SAMN02982985_05893</name>
</gene>
<feature type="compositionally biased region" description="Gly residues" evidence="1">
    <location>
        <begin position="545"/>
        <end position="554"/>
    </location>
</feature>
<feature type="non-terminal residue" evidence="2">
    <location>
        <position position="1"/>
    </location>
</feature>
<dbReference type="RefSeq" id="WP_174900731.1">
    <property type="nucleotide sequence ID" value="NZ_FOTW01000060.1"/>
</dbReference>
<organism evidence="2 3">
    <name type="scientific">Rugamonas rubra</name>
    <dbReference type="NCBI Taxonomy" id="758825"/>
    <lineage>
        <taxon>Bacteria</taxon>
        <taxon>Pseudomonadati</taxon>
        <taxon>Pseudomonadota</taxon>
        <taxon>Betaproteobacteria</taxon>
        <taxon>Burkholderiales</taxon>
        <taxon>Oxalobacteraceae</taxon>
        <taxon>Telluria group</taxon>
        <taxon>Rugamonas</taxon>
    </lineage>
</organism>
<dbReference type="Proteomes" id="UP000199470">
    <property type="component" value="Unassembled WGS sequence"/>
</dbReference>
<dbReference type="GO" id="GO:0003824">
    <property type="term" value="F:catalytic activity"/>
    <property type="evidence" value="ECO:0007669"/>
    <property type="project" value="UniProtKB-ARBA"/>
</dbReference>
<evidence type="ECO:0000313" key="2">
    <source>
        <dbReference type="EMBL" id="SFM95000.1"/>
    </source>
</evidence>
<dbReference type="InterPro" id="IPR025157">
    <property type="entry name" value="Hemagglutinin_rpt"/>
</dbReference>
<dbReference type="AlphaFoldDB" id="A0A1I4V1W7"/>
<name>A0A1I4V1W7_9BURK</name>